<evidence type="ECO:0000313" key="2">
    <source>
        <dbReference type="Proteomes" id="UP001228376"/>
    </source>
</evidence>
<evidence type="ECO:0000313" key="1">
    <source>
        <dbReference type="EMBL" id="MDY0406356.1"/>
    </source>
</evidence>
<protein>
    <submittedName>
        <fullName evidence="1">Uncharacterized protein</fullName>
    </submittedName>
</protein>
<sequence length="101" mass="11541">MQGNSAQIKQFVKDKKKQVDEDLTAIQQVAKNTSNRIDAFVKEYNDQIEPTIRKEVANAKNTLASARKMLVEMQDTIPEIERILSNTKKILVKAKKCLPIR</sequence>
<keyword evidence="2" id="KW-1185">Reference proteome</keyword>
<proteinExistence type="predicted"/>
<dbReference type="EMBL" id="JAROCA020000001">
    <property type="protein sequence ID" value="MDY0406356.1"/>
    <property type="molecule type" value="Genomic_DNA"/>
</dbReference>
<organism evidence="1 2">
    <name type="scientific">Tigheibacillus jepli</name>
    <dbReference type="NCBI Taxonomy" id="3035914"/>
    <lineage>
        <taxon>Bacteria</taxon>
        <taxon>Bacillati</taxon>
        <taxon>Bacillota</taxon>
        <taxon>Bacilli</taxon>
        <taxon>Bacillales</taxon>
        <taxon>Bacillaceae</taxon>
        <taxon>Tigheibacillus</taxon>
    </lineage>
</organism>
<gene>
    <name evidence="1" type="ORF">P5G51_014025</name>
</gene>
<name>A0ABU5CJ34_9BACI</name>
<dbReference type="Proteomes" id="UP001228376">
    <property type="component" value="Unassembled WGS sequence"/>
</dbReference>
<reference evidence="1 2" key="1">
    <citation type="submission" date="2023-10" db="EMBL/GenBank/DDBJ databases">
        <title>179-bfca-hs.</title>
        <authorList>
            <person name="Miliotis G."/>
            <person name="Sengupta P."/>
            <person name="Hameed A."/>
            <person name="Chuvochina M."/>
            <person name="Mcdonagh F."/>
            <person name="Simpson A.C."/>
            <person name="Singh N.K."/>
            <person name="Rekha P.D."/>
            <person name="Raman K."/>
            <person name="Hugenholtz P."/>
            <person name="Venkateswaran K."/>
        </authorList>
    </citation>
    <scope>NUCLEOTIDE SEQUENCE [LARGE SCALE GENOMIC DNA]</scope>
    <source>
        <strain evidence="1 2">179-BFC-A-HS</strain>
    </source>
</reference>
<dbReference type="RefSeq" id="WP_320384800.1">
    <property type="nucleotide sequence ID" value="NZ_JAROCA020000001.1"/>
</dbReference>
<comment type="caution">
    <text evidence="1">The sequence shown here is derived from an EMBL/GenBank/DDBJ whole genome shotgun (WGS) entry which is preliminary data.</text>
</comment>
<accession>A0ABU5CJ34</accession>